<dbReference type="InterPro" id="IPR036259">
    <property type="entry name" value="MFS_trans_sf"/>
</dbReference>
<dbReference type="Proteomes" id="UP000315010">
    <property type="component" value="Unassembled WGS sequence"/>
</dbReference>
<evidence type="ECO:0000256" key="6">
    <source>
        <dbReference type="ARBA" id="ARBA00023136"/>
    </source>
</evidence>
<evidence type="ECO:0000256" key="5">
    <source>
        <dbReference type="ARBA" id="ARBA00022989"/>
    </source>
</evidence>
<gene>
    <name evidence="9" type="primary">lplT</name>
    <name evidence="9" type="ORF">CA13_45770</name>
</gene>
<comment type="subcellular location">
    <subcellularLocation>
        <location evidence="1">Cell membrane</location>
        <topology evidence="1">Multi-pass membrane protein</topology>
    </subcellularLocation>
</comment>
<dbReference type="EMBL" id="SJPJ01000001">
    <property type="protein sequence ID" value="TWT83114.1"/>
    <property type="molecule type" value="Genomic_DNA"/>
</dbReference>
<organism evidence="9 10">
    <name type="scientific">Novipirellula herctigrandis</name>
    <dbReference type="NCBI Taxonomy" id="2527986"/>
    <lineage>
        <taxon>Bacteria</taxon>
        <taxon>Pseudomonadati</taxon>
        <taxon>Planctomycetota</taxon>
        <taxon>Planctomycetia</taxon>
        <taxon>Pirellulales</taxon>
        <taxon>Pirellulaceae</taxon>
        <taxon>Novipirellula</taxon>
    </lineage>
</organism>
<evidence type="ECO:0000259" key="8">
    <source>
        <dbReference type="PROSITE" id="PS50850"/>
    </source>
</evidence>
<evidence type="ECO:0000256" key="1">
    <source>
        <dbReference type="ARBA" id="ARBA00004651"/>
    </source>
</evidence>
<keyword evidence="10" id="KW-1185">Reference proteome</keyword>
<evidence type="ECO:0000256" key="4">
    <source>
        <dbReference type="ARBA" id="ARBA00022692"/>
    </source>
</evidence>
<keyword evidence="4 7" id="KW-0812">Transmembrane</keyword>
<dbReference type="GO" id="GO:0005886">
    <property type="term" value="C:plasma membrane"/>
    <property type="evidence" value="ECO:0007669"/>
    <property type="project" value="UniProtKB-SubCell"/>
</dbReference>
<dbReference type="RefSeq" id="WP_146400055.1">
    <property type="nucleotide sequence ID" value="NZ_SJPJ01000001.1"/>
</dbReference>
<dbReference type="AlphaFoldDB" id="A0A5C5Z742"/>
<feature type="transmembrane region" description="Helical" evidence="7">
    <location>
        <begin position="294"/>
        <end position="312"/>
    </location>
</feature>
<feature type="transmembrane region" description="Helical" evidence="7">
    <location>
        <begin position="266"/>
        <end position="287"/>
    </location>
</feature>
<comment type="caution">
    <text evidence="9">The sequence shown here is derived from an EMBL/GenBank/DDBJ whole genome shotgun (WGS) entry which is preliminary data.</text>
</comment>
<keyword evidence="5 7" id="KW-1133">Transmembrane helix</keyword>
<dbReference type="InterPro" id="IPR020846">
    <property type="entry name" value="MFS_dom"/>
</dbReference>
<feature type="transmembrane region" description="Helical" evidence="7">
    <location>
        <begin position="229"/>
        <end position="250"/>
    </location>
</feature>
<dbReference type="CDD" id="cd06173">
    <property type="entry name" value="MFS_MefA_like"/>
    <property type="match status" value="1"/>
</dbReference>
<feature type="transmembrane region" description="Helical" evidence="7">
    <location>
        <begin position="175"/>
        <end position="198"/>
    </location>
</feature>
<reference evidence="9 10" key="1">
    <citation type="submission" date="2019-02" db="EMBL/GenBank/DDBJ databases">
        <title>Deep-cultivation of Planctomycetes and their phenomic and genomic characterization uncovers novel biology.</title>
        <authorList>
            <person name="Wiegand S."/>
            <person name="Jogler M."/>
            <person name="Boedeker C."/>
            <person name="Pinto D."/>
            <person name="Vollmers J."/>
            <person name="Rivas-Marin E."/>
            <person name="Kohn T."/>
            <person name="Peeters S.H."/>
            <person name="Heuer A."/>
            <person name="Rast P."/>
            <person name="Oberbeckmann S."/>
            <person name="Bunk B."/>
            <person name="Jeske O."/>
            <person name="Meyerdierks A."/>
            <person name="Storesund J.E."/>
            <person name="Kallscheuer N."/>
            <person name="Luecker S."/>
            <person name="Lage O.M."/>
            <person name="Pohl T."/>
            <person name="Merkel B.J."/>
            <person name="Hornburger P."/>
            <person name="Mueller R.-W."/>
            <person name="Bruemmer F."/>
            <person name="Labrenz M."/>
            <person name="Spormann A.M."/>
            <person name="Op Den Camp H."/>
            <person name="Overmann J."/>
            <person name="Amann R."/>
            <person name="Jetten M.S.M."/>
            <person name="Mascher T."/>
            <person name="Medema M.H."/>
            <person name="Devos D.P."/>
            <person name="Kaster A.-K."/>
            <person name="Ovreas L."/>
            <person name="Rohde M."/>
            <person name="Galperin M.Y."/>
            <person name="Jogler C."/>
        </authorList>
    </citation>
    <scope>NUCLEOTIDE SEQUENCE [LARGE SCALE GENOMIC DNA]</scope>
    <source>
        <strain evidence="9 10">CA13</strain>
    </source>
</reference>
<evidence type="ECO:0000256" key="7">
    <source>
        <dbReference type="SAM" id="Phobius"/>
    </source>
</evidence>
<feature type="transmembrane region" description="Helical" evidence="7">
    <location>
        <begin position="332"/>
        <end position="352"/>
    </location>
</feature>
<keyword evidence="3" id="KW-1003">Cell membrane</keyword>
<dbReference type="GO" id="GO:0022857">
    <property type="term" value="F:transmembrane transporter activity"/>
    <property type="evidence" value="ECO:0007669"/>
    <property type="project" value="InterPro"/>
</dbReference>
<dbReference type="Pfam" id="PF07690">
    <property type="entry name" value="MFS_1"/>
    <property type="match status" value="1"/>
</dbReference>
<dbReference type="Gene3D" id="1.20.1250.20">
    <property type="entry name" value="MFS general substrate transporter like domains"/>
    <property type="match status" value="2"/>
</dbReference>
<dbReference type="SUPFAM" id="SSF103473">
    <property type="entry name" value="MFS general substrate transporter"/>
    <property type="match status" value="1"/>
</dbReference>
<feature type="transmembrane region" description="Helical" evidence="7">
    <location>
        <begin position="364"/>
        <end position="385"/>
    </location>
</feature>
<feature type="transmembrane region" description="Helical" evidence="7">
    <location>
        <begin position="397"/>
        <end position="416"/>
    </location>
</feature>
<evidence type="ECO:0000313" key="9">
    <source>
        <dbReference type="EMBL" id="TWT83114.1"/>
    </source>
</evidence>
<feature type="domain" description="Major facilitator superfamily (MFS) profile" evidence="8">
    <location>
        <begin position="9"/>
        <end position="420"/>
    </location>
</feature>
<dbReference type="OrthoDB" id="9803968at2"/>
<dbReference type="PANTHER" id="PTHR43266">
    <property type="entry name" value="MACROLIDE-EFFLUX PROTEIN"/>
    <property type="match status" value="1"/>
</dbReference>
<dbReference type="PANTHER" id="PTHR43266:SF2">
    <property type="entry name" value="MAJOR FACILITATOR SUPERFAMILY (MFS) PROFILE DOMAIN-CONTAINING PROTEIN"/>
    <property type="match status" value="1"/>
</dbReference>
<sequence>MQSNLFKQGFLSLVASQFFGAMNDNVLKGVLTFMVIDGAWAGQLGDGGQGIVGICFTIPFILLSGYAGQIADRFSKRTVTMWVKIAEIPIAIVAGVGFFTGNLWLTLFALVALTCQSSFFGPAKYGMIPELVKDSDLSRANGTINMMTNVAVIVGTLLAGMVADWYSPQDGSPGMLWVPIIVMGIIAVNGLFAAWFLTPLQPGDRNLKFDYNPFTTYISAIREMAKTRLLMVMMAWGYFYLLAGIALFIVPEYTVVLGINRSEASVLMGVLGVAIGVGCAVAGLISGHRIEPRLIPIGAAGLVLFFALLGLVPPSLPDMAPMVRVACSNVAFFILGAGFFAGFYIIPLQALLQKLSPDDERGRFLGTANAVSFAFLTVAALFYWAVRPLFGDEPQNIFWVSSLLMAAGAAFFLWKLRGTGLVIGSKSGSAAVSETALRTEETDSPG</sequence>
<feature type="transmembrane region" description="Helical" evidence="7">
    <location>
        <begin position="47"/>
        <end position="67"/>
    </location>
</feature>
<evidence type="ECO:0000256" key="3">
    <source>
        <dbReference type="ARBA" id="ARBA00022475"/>
    </source>
</evidence>
<evidence type="ECO:0000256" key="2">
    <source>
        <dbReference type="ARBA" id="ARBA00022448"/>
    </source>
</evidence>
<protein>
    <submittedName>
        <fullName evidence="9">Lysophospholipid transporter LplT</fullName>
    </submittedName>
</protein>
<proteinExistence type="predicted"/>
<keyword evidence="2" id="KW-0813">Transport</keyword>
<dbReference type="PROSITE" id="PS50850">
    <property type="entry name" value="MFS"/>
    <property type="match status" value="1"/>
</dbReference>
<keyword evidence="6 7" id="KW-0472">Membrane</keyword>
<accession>A0A5C5Z742</accession>
<dbReference type="InterPro" id="IPR011701">
    <property type="entry name" value="MFS"/>
</dbReference>
<evidence type="ECO:0000313" key="10">
    <source>
        <dbReference type="Proteomes" id="UP000315010"/>
    </source>
</evidence>
<name>A0A5C5Z742_9BACT</name>